<dbReference type="GO" id="GO:0046872">
    <property type="term" value="F:metal ion binding"/>
    <property type="evidence" value="ECO:0007669"/>
    <property type="project" value="UniProtKB-KW"/>
</dbReference>
<evidence type="ECO:0000313" key="12">
    <source>
        <dbReference type="EMBL" id="QQC58752.1"/>
    </source>
</evidence>
<dbReference type="InterPro" id="IPR038390">
    <property type="entry name" value="Metal_Tscrpt_repr_sf"/>
</dbReference>
<dbReference type="RefSeq" id="WP_075515453.1">
    <property type="nucleotide sequence ID" value="NZ_CP066078.1"/>
</dbReference>
<dbReference type="FunFam" id="1.20.58.1000:FF:000003">
    <property type="entry name" value="CopY family transcriptional regulator"/>
    <property type="match status" value="1"/>
</dbReference>
<comment type="subcellular location">
    <subcellularLocation>
        <location evidence="1">Cytoplasm</location>
    </subcellularLocation>
</comment>
<dbReference type="Proteomes" id="UP000595221">
    <property type="component" value="Chromosome"/>
</dbReference>
<evidence type="ECO:0000256" key="6">
    <source>
        <dbReference type="ARBA" id="ARBA00023008"/>
    </source>
</evidence>
<comment type="similarity">
    <text evidence="2">Belongs to the CsoR family.</text>
</comment>
<evidence type="ECO:0000256" key="9">
    <source>
        <dbReference type="ARBA" id="ARBA00023163"/>
    </source>
</evidence>
<dbReference type="AlphaFoldDB" id="A0A1S2MXS7"/>
<evidence type="ECO:0000313" key="14">
    <source>
        <dbReference type="Proteomes" id="UP000595221"/>
    </source>
</evidence>
<dbReference type="InterPro" id="IPR003735">
    <property type="entry name" value="Metal_Tscrpt_repr"/>
</dbReference>
<organism evidence="11 13">
    <name type="scientific">Rothia kristinae</name>
    <dbReference type="NCBI Taxonomy" id="37923"/>
    <lineage>
        <taxon>Bacteria</taxon>
        <taxon>Bacillati</taxon>
        <taxon>Actinomycetota</taxon>
        <taxon>Actinomycetes</taxon>
        <taxon>Micrococcales</taxon>
        <taxon>Micrococcaceae</taxon>
        <taxon>Rothia</taxon>
    </lineage>
</organism>
<reference evidence="11 13" key="1">
    <citation type="submission" date="2016-10" db="EMBL/GenBank/DDBJ databases">
        <title>Draft genome sequence of strain LCT isolated from the Shenzhou X spacecraft of China.</title>
        <authorList>
            <person name="Huang B."/>
        </authorList>
    </citation>
    <scope>NUCLEOTIDE SEQUENCE [LARGE SCALE GENOMIC DNA]</scope>
    <source>
        <strain evidence="11 13">LCT-H5</strain>
    </source>
</reference>
<dbReference type="EMBL" id="CP066078">
    <property type="protein sequence ID" value="QQC58752.1"/>
    <property type="molecule type" value="Genomic_DNA"/>
</dbReference>
<gene>
    <name evidence="11" type="ORF">BK826_09750</name>
    <name evidence="12" type="ORF">I6H58_07135</name>
</gene>
<dbReference type="CDD" id="cd10148">
    <property type="entry name" value="CsoR-like_DUF156"/>
    <property type="match status" value="1"/>
</dbReference>
<evidence type="ECO:0000256" key="1">
    <source>
        <dbReference type="ARBA" id="ARBA00004496"/>
    </source>
</evidence>
<sequence length="116" mass="12505">MSQPENDAAEPTADTTAQTPHPPHGYTHDKDRYLKRMRRIEGQVRGVARMIDEDQYCIDVLTQISAVSSALHAVAVGLLEEHLGHCVAGAAASGDEEQMRAKVAEASAAVARLVRS</sequence>
<evidence type="ECO:0000256" key="7">
    <source>
        <dbReference type="ARBA" id="ARBA00023015"/>
    </source>
</evidence>
<evidence type="ECO:0000256" key="10">
    <source>
        <dbReference type="SAM" id="MobiDB-lite"/>
    </source>
</evidence>
<dbReference type="Gene3D" id="1.20.58.1000">
    <property type="entry name" value="Metal-sensitive repressor, helix protomer"/>
    <property type="match status" value="1"/>
</dbReference>
<keyword evidence="5" id="KW-0479">Metal-binding</keyword>
<keyword evidence="8" id="KW-0238">DNA-binding</keyword>
<dbReference type="GO" id="GO:0001217">
    <property type="term" value="F:DNA-binding transcription repressor activity"/>
    <property type="evidence" value="ECO:0007669"/>
    <property type="project" value="UniProtKB-ARBA"/>
</dbReference>
<dbReference type="EMBL" id="MODZ01000014">
    <property type="protein sequence ID" value="OIJ34968.1"/>
    <property type="molecule type" value="Genomic_DNA"/>
</dbReference>
<evidence type="ECO:0000313" key="13">
    <source>
        <dbReference type="Proteomes" id="UP000179540"/>
    </source>
</evidence>
<evidence type="ECO:0000256" key="8">
    <source>
        <dbReference type="ARBA" id="ARBA00023125"/>
    </source>
</evidence>
<dbReference type="OrthoDB" id="9811244at2"/>
<keyword evidence="4" id="KW-0678">Repressor</keyword>
<keyword evidence="6" id="KW-0186">Copper</keyword>
<dbReference type="PANTHER" id="PTHR33677:SF3">
    <property type="entry name" value="COPPER-SENSING TRANSCRIPTIONAL REPRESSOR RICR"/>
    <property type="match status" value="1"/>
</dbReference>
<evidence type="ECO:0000256" key="2">
    <source>
        <dbReference type="ARBA" id="ARBA00005428"/>
    </source>
</evidence>
<dbReference type="PANTHER" id="PTHR33677">
    <property type="entry name" value="TRANSCRIPTIONAL REPRESSOR FRMR-RELATED"/>
    <property type="match status" value="1"/>
</dbReference>
<evidence type="ECO:0000256" key="5">
    <source>
        <dbReference type="ARBA" id="ARBA00022723"/>
    </source>
</evidence>
<evidence type="ECO:0000256" key="3">
    <source>
        <dbReference type="ARBA" id="ARBA00022490"/>
    </source>
</evidence>
<name>A0A1S2MXS7_9MICC</name>
<evidence type="ECO:0000313" key="11">
    <source>
        <dbReference type="EMBL" id="OIJ34968.1"/>
    </source>
</evidence>
<protein>
    <submittedName>
        <fullName evidence="11">CopY family transcriptional regulator</fullName>
    </submittedName>
    <submittedName>
        <fullName evidence="12">Metal-sensitive transcriptional regulator</fullName>
    </submittedName>
</protein>
<keyword evidence="7" id="KW-0805">Transcription regulation</keyword>
<dbReference type="Pfam" id="PF02583">
    <property type="entry name" value="Trns_repr_metal"/>
    <property type="match status" value="1"/>
</dbReference>
<evidence type="ECO:0000256" key="4">
    <source>
        <dbReference type="ARBA" id="ARBA00022491"/>
    </source>
</evidence>
<reference evidence="12 14" key="2">
    <citation type="submission" date="2020-12" db="EMBL/GenBank/DDBJ databases">
        <title>FDA dAtabase for Regulatory Grade micrObial Sequences (FDA-ARGOS): Supporting development and validation of Infectious Disease Dx tests.</title>
        <authorList>
            <person name="Sproer C."/>
            <person name="Gronow S."/>
            <person name="Severitt S."/>
            <person name="Schroder I."/>
            <person name="Tallon L."/>
            <person name="Sadzewicz L."/>
            <person name="Zhao X."/>
            <person name="Boylan J."/>
            <person name="Ott S."/>
            <person name="Bowen H."/>
            <person name="Vavikolanu K."/>
            <person name="Mehta A."/>
            <person name="Aluvathingal J."/>
            <person name="Nadendla S."/>
            <person name="Lowell S."/>
            <person name="Myers T."/>
            <person name="Yan Y."/>
            <person name="Sichtig H."/>
        </authorList>
    </citation>
    <scope>NUCLEOTIDE SEQUENCE [LARGE SCALE GENOMIC DNA]</scope>
    <source>
        <strain evidence="12 14">FDAARGOS_1001</strain>
    </source>
</reference>
<dbReference type="GO" id="GO:0005737">
    <property type="term" value="C:cytoplasm"/>
    <property type="evidence" value="ECO:0007669"/>
    <property type="project" value="UniProtKB-SubCell"/>
</dbReference>
<keyword evidence="3" id="KW-0963">Cytoplasm</keyword>
<proteinExistence type="inferred from homology"/>
<dbReference type="Proteomes" id="UP000179540">
    <property type="component" value="Unassembled WGS sequence"/>
</dbReference>
<keyword evidence="9" id="KW-0804">Transcription</keyword>
<dbReference type="GO" id="GO:0032993">
    <property type="term" value="C:protein-DNA complex"/>
    <property type="evidence" value="ECO:0007669"/>
    <property type="project" value="UniProtKB-ARBA"/>
</dbReference>
<dbReference type="GO" id="GO:0000976">
    <property type="term" value="F:transcription cis-regulatory region binding"/>
    <property type="evidence" value="ECO:0007669"/>
    <property type="project" value="UniProtKB-ARBA"/>
</dbReference>
<feature type="region of interest" description="Disordered" evidence="10">
    <location>
        <begin position="1"/>
        <end position="32"/>
    </location>
</feature>
<accession>A0A1S2MXS7</accession>